<gene>
    <name evidence="1" type="ORF">SAMN02745221_00117</name>
</gene>
<sequence length="131" mass="14991">MLRIYSTGPVENAFAHAATNVWIKVLNISSKYKVEVEVKIFRLNGKKSEIDSASFSVPPNASDFAVFDITNLVEYEVQIRVKKPKYALVSVWSKNADAELVNGQRLVQKELNIIYEGNKKNARRISRKKYR</sequence>
<dbReference type="Proteomes" id="UP000242329">
    <property type="component" value="Unassembled WGS sequence"/>
</dbReference>
<keyword evidence="2" id="KW-1185">Reference proteome</keyword>
<dbReference type="EMBL" id="FQWY01000002">
    <property type="protein sequence ID" value="SHG39782.1"/>
    <property type="molecule type" value="Genomic_DNA"/>
</dbReference>
<proteinExistence type="predicted"/>
<dbReference type="RefSeq" id="WP_073088887.1">
    <property type="nucleotide sequence ID" value="NZ_FQWY01000002.1"/>
</dbReference>
<accession>A0A1M5JGV1</accession>
<name>A0A1M5JGV1_9FIRM</name>
<dbReference type="STRING" id="1123382.SAMN02745221_00117"/>
<dbReference type="AlphaFoldDB" id="A0A1M5JGV1"/>
<evidence type="ECO:0000313" key="2">
    <source>
        <dbReference type="Proteomes" id="UP000242329"/>
    </source>
</evidence>
<organism evidence="1 2">
    <name type="scientific">Thermosyntropha lipolytica DSM 11003</name>
    <dbReference type="NCBI Taxonomy" id="1123382"/>
    <lineage>
        <taxon>Bacteria</taxon>
        <taxon>Bacillati</taxon>
        <taxon>Bacillota</taxon>
        <taxon>Clostridia</taxon>
        <taxon>Eubacteriales</taxon>
        <taxon>Syntrophomonadaceae</taxon>
        <taxon>Thermosyntropha</taxon>
    </lineage>
</organism>
<dbReference type="OrthoDB" id="1798382at2"/>
<evidence type="ECO:0000313" key="1">
    <source>
        <dbReference type="EMBL" id="SHG39782.1"/>
    </source>
</evidence>
<protein>
    <submittedName>
        <fullName evidence="1">Uncharacterized protein</fullName>
    </submittedName>
</protein>
<reference evidence="2" key="1">
    <citation type="submission" date="2016-11" db="EMBL/GenBank/DDBJ databases">
        <authorList>
            <person name="Varghese N."/>
            <person name="Submissions S."/>
        </authorList>
    </citation>
    <scope>NUCLEOTIDE SEQUENCE [LARGE SCALE GENOMIC DNA]</scope>
    <source>
        <strain evidence="2">DSM 11003</strain>
    </source>
</reference>